<feature type="domain" description="HTH lysR-type" evidence="5">
    <location>
        <begin position="1"/>
        <end position="57"/>
    </location>
</feature>
<keyword evidence="4" id="KW-0804">Transcription</keyword>
<comment type="caution">
    <text evidence="6">The sequence shown here is derived from an EMBL/GenBank/DDBJ whole genome shotgun (WGS) entry which is preliminary data.</text>
</comment>
<reference evidence="6 7" key="1">
    <citation type="submission" date="2018-03" db="EMBL/GenBank/DDBJ databases">
        <title>Whole genome sequencing of Histamine producing bacteria.</title>
        <authorList>
            <person name="Butler K."/>
        </authorList>
    </citation>
    <scope>NUCLEOTIDE SEQUENCE [LARGE SCALE GENOMIC DNA]</scope>
    <source>
        <strain evidence="6 7">JCM 13586</strain>
    </source>
</reference>
<dbReference type="InterPro" id="IPR000847">
    <property type="entry name" value="LysR_HTH_N"/>
</dbReference>
<dbReference type="InterPro" id="IPR036388">
    <property type="entry name" value="WH-like_DNA-bd_sf"/>
</dbReference>
<evidence type="ECO:0000256" key="4">
    <source>
        <dbReference type="ARBA" id="ARBA00023163"/>
    </source>
</evidence>
<evidence type="ECO:0000313" key="7">
    <source>
        <dbReference type="Proteomes" id="UP000241222"/>
    </source>
</evidence>
<dbReference type="InterPro" id="IPR036390">
    <property type="entry name" value="WH_DNA-bd_sf"/>
</dbReference>
<keyword evidence="3" id="KW-0238">DNA-binding</keyword>
<dbReference type="RefSeq" id="WP_107346911.1">
    <property type="nucleotide sequence ID" value="NZ_PYMH01000001.1"/>
</dbReference>
<dbReference type="PRINTS" id="PR00039">
    <property type="entry name" value="HTHLYSR"/>
</dbReference>
<proteinExistence type="inferred from homology"/>
<dbReference type="EMBL" id="PYMH01000001">
    <property type="protein sequence ID" value="PSU35555.1"/>
    <property type="molecule type" value="Genomic_DNA"/>
</dbReference>
<dbReference type="CDD" id="cd05466">
    <property type="entry name" value="PBP2_LTTR_substrate"/>
    <property type="match status" value="1"/>
</dbReference>
<dbReference type="Gene3D" id="1.10.10.10">
    <property type="entry name" value="Winged helix-like DNA-binding domain superfamily/Winged helix DNA-binding domain"/>
    <property type="match status" value="1"/>
</dbReference>
<dbReference type="Pfam" id="PF00126">
    <property type="entry name" value="HTH_1"/>
    <property type="match status" value="1"/>
</dbReference>
<dbReference type="PANTHER" id="PTHR30419:SF8">
    <property type="entry name" value="NITROGEN ASSIMILATION TRANSCRIPTIONAL ACTIVATOR-RELATED"/>
    <property type="match status" value="1"/>
</dbReference>
<dbReference type="PROSITE" id="PS50931">
    <property type="entry name" value="HTH_LYSR"/>
    <property type="match status" value="1"/>
</dbReference>
<dbReference type="Gene3D" id="3.40.190.290">
    <property type="match status" value="1"/>
</dbReference>
<dbReference type="InterPro" id="IPR050950">
    <property type="entry name" value="HTH-type_LysR_regulators"/>
</dbReference>
<gene>
    <name evidence="6" type="ORF">C9I99_00605</name>
</gene>
<organism evidence="6 7">
    <name type="scientific">Photobacterium lutimaris</name>
    <dbReference type="NCBI Taxonomy" id="388278"/>
    <lineage>
        <taxon>Bacteria</taxon>
        <taxon>Pseudomonadati</taxon>
        <taxon>Pseudomonadota</taxon>
        <taxon>Gammaproteobacteria</taxon>
        <taxon>Vibrionales</taxon>
        <taxon>Vibrionaceae</taxon>
        <taxon>Photobacterium</taxon>
    </lineage>
</organism>
<keyword evidence="7" id="KW-1185">Reference proteome</keyword>
<dbReference type="AlphaFoldDB" id="A0A2T3J2P9"/>
<sequence length="307" mass="34852">MNRALEHFKYVADFQNISLAAKALELSQPALSRSLKLLEQEYGVPLFERQARGVTLTDAGKILYTRIEKIELELAYAKQELAQIKSKERTMINIGAGPAWAAYLPTALRKLSHERPDINISIISNTIDVLLPKISNGELDIALGGDDKFDEKSYQDLAFLPLTQIDTNVVVHHTHPLAQISKPDLMSMHLFPWVSLTKGEKTLKQLNLFFQRKNLRQISFQMDTDVIDYALDMLVHERAIMCSTRQMFSRLPKGEFVSLELGEPIWRHQAGVWYQPSSRNSPIVNRLIELLASVVKNIDATNREGSI</sequence>
<keyword evidence="2" id="KW-0805">Transcription regulation</keyword>
<dbReference type="Pfam" id="PF03466">
    <property type="entry name" value="LysR_substrate"/>
    <property type="match status" value="1"/>
</dbReference>
<evidence type="ECO:0000256" key="2">
    <source>
        <dbReference type="ARBA" id="ARBA00023015"/>
    </source>
</evidence>
<comment type="similarity">
    <text evidence="1">Belongs to the LysR transcriptional regulatory family.</text>
</comment>
<dbReference type="PANTHER" id="PTHR30419">
    <property type="entry name" value="HTH-TYPE TRANSCRIPTIONAL REGULATOR YBHD"/>
    <property type="match status" value="1"/>
</dbReference>
<dbReference type="GO" id="GO:0003677">
    <property type="term" value="F:DNA binding"/>
    <property type="evidence" value="ECO:0007669"/>
    <property type="project" value="UniProtKB-KW"/>
</dbReference>
<dbReference type="GO" id="GO:0003700">
    <property type="term" value="F:DNA-binding transcription factor activity"/>
    <property type="evidence" value="ECO:0007669"/>
    <property type="project" value="InterPro"/>
</dbReference>
<accession>A0A2T3J2P9</accession>
<name>A0A2T3J2P9_9GAMM</name>
<dbReference type="SUPFAM" id="SSF46785">
    <property type="entry name" value="Winged helix' DNA-binding domain"/>
    <property type="match status" value="1"/>
</dbReference>
<evidence type="ECO:0000259" key="5">
    <source>
        <dbReference type="PROSITE" id="PS50931"/>
    </source>
</evidence>
<dbReference type="SUPFAM" id="SSF53850">
    <property type="entry name" value="Periplasmic binding protein-like II"/>
    <property type="match status" value="1"/>
</dbReference>
<dbReference type="InterPro" id="IPR005119">
    <property type="entry name" value="LysR_subst-bd"/>
</dbReference>
<dbReference type="GO" id="GO:0005829">
    <property type="term" value="C:cytosol"/>
    <property type="evidence" value="ECO:0007669"/>
    <property type="project" value="TreeGrafter"/>
</dbReference>
<evidence type="ECO:0000256" key="3">
    <source>
        <dbReference type="ARBA" id="ARBA00023125"/>
    </source>
</evidence>
<dbReference type="FunFam" id="1.10.10.10:FF:000001">
    <property type="entry name" value="LysR family transcriptional regulator"/>
    <property type="match status" value="1"/>
</dbReference>
<evidence type="ECO:0000313" key="6">
    <source>
        <dbReference type="EMBL" id="PSU35555.1"/>
    </source>
</evidence>
<dbReference type="OrthoDB" id="6085176at2"/>
<evidence type="ECO:0000256" key="1">
    <source>
        <dbReference type="ARBA" id="ARBA00009437"/>
    </source>
</evidence>
<protein>
    <recommendedName>
        <fullName evidence="5">HTH lysR-type domain-containing protein</fullName>
    </recommendedName>
</protein>
<dbReference type="Proteomes" id="UP000241222">
    <property type="component" value="Unassembled WGS sequence"/>
</dbReference>